<comment type="subcellular location">
    <subcellularLocation>
        <location evidence="1">Mitochondrion inner membrane</location>
        <topology evidence="1">Peripheral membrane protein</topology>
        <orientation evidence="1">Matrix side</orientation>
    </subcellularLocation>
</comment>
<dbReference type="NCBIfam" id="TIGR01983">
    <property type="entry name" value="UbiG"/>
    <property type="match status" value="1"/>
</dbReference>
<dbReference type="PANTHER" id="PTHR10338:SF108">
    <property type="entry name" value="INTER-ALPHA-TRYPSIN INHIBITOR HEAVY CHAIN H4-LIKE PROTEIN"/>
    <property type="match status" value="1"/>
</dbReference>
<dbReference type="EMBL" id="LJIJ01000404">
    <property type="protein sequence ID" value="ODM97842.1"/>
    <property type="molecule type" value="Genomic_DNA"/>
</dbReference>
<reference evidence="4 5" key="1">
    <citation type="journal article" date="2016" name="Genome Biol. Evol.">
        <title>Gene Family Evolution Reflects Adaptation to Soil Environmental Stressors in the Genome of the Collembolan Orchesella cincta.</title>
        <authorList>
            <person name="Faddeeva-Vakhrusheva A."/>
            <person name="Derks M.F."/>
            <person name="Anvar S.Y."/>
            <person name="Agamennone V."/>
            <person name="Suring W."/>
            <person name="Smit S."/>
            <person name="van Straalen N.M."/>
            <person name="Roelofs D."/>
        </authorList>
    </citation>
    <scope>NUCLEOTIDE SEQUENCE [LARGE SCALE GENOMIC DNA]</scope>
    <source>
        <tissue evidence="4">Mixed pool</tissue>
    </source>
</reference>
<dbReference type="GO" id="GO:0010420">
    <property type="term" value="F:polyprenyldihydroxybenzoate methyltransferase activity"/>
    <property type="evidence" value="ECO:0007669"/>
    <property type="project" value="UniProtKB-UniRule"/>
</dbReference>
<evidence type="ECO:0000313" key="5">
    <source>
        <dbReference type="Proteomes" id="UP000094527"/>
    </source>
</evidence>
<keyword evidence="1" id="KW-0472">Membrane</keyword>
<comment type="cofactor">
    <cofactor evidence="1">
        <name>Mg(2+)</name>
        <dbReference type="ChEBI" id="CHEBI:18420"/>
    </cofactor>
</comment>
<dbReference type="InterPro" id="IPR029063">
    <property type="entry name" value="SAM-dependent_MTases_sf"/>
</dbReference>
<comment type="catalytic activity">
    <reaction evidence="1">
        <text>a 3-demethylubiquinone + S-adenosyl-L-methionine = a ubiquinone + S-adenosyl-L-homocysteine</text>
        <dbReference type="Rhea" id="RHEA:81215"/>
        <dbReference type="Rhea" id="RHEA-COMP:9565"/>
        <dbReference type="Rhea" id="RHEA-COMP:19654"/>
        <dbReference type="ChEBI" id="CHEBI:16389"/>
        <dbReference type="ChEBI" id="CHEBI:57856"/>
        <dbReference type="ChEBI" id="CHEBI:59789"/>
        <dbReference type="ChEBI" id="CHEBI:231825"/>
    </reaction>
</comment>
<comment type="subunit">
    <text evidence="1">Component of a multi-subunit COQ enzyme complex.</text>
</comment>
<comment type="similarity">
    <text evidence="1">Belongs to the class I-like SAM-binding methyltransferase superfamily. UbiG/COQ3 family.</text>
</comment>
<keyword evidence="1 4" id="KW-0489">Methyltransferase</keyword>
<comment type="catalytic activity">
    <reaction evidence="1">
        <text>a 3-demethylubiquinol + S-adenosyl-L-methionine = a ubiquinol + S-adenosyl-L-homocysteine + H(+)</text>
        <dbReference type="Rhea" id="RHEA:44380"/>
        <dbReference type="Rhea" id="RHEA-COMP:9566"/>
        <dbReference type="Rhea" id="RHEA-COMP:10914"/>
        <dbReference type="ChEBI" id="CHEBI:15378"/>
        <dbReference type="ChEBI" id="CHEBI:17976"/>
        <dbReference type="ChEBI" id="CHEBI:57856"/>
        <dbReference type="ChEBI" id="CHEBI:59789"/>
        <dbReference type="ChEBI" id="CHEBI:84422"/>
        <dbReference type="EC" id="2.1.1.64"/>
    </reaction>
</comment>
<dbReference type="Gene3D" id="3.40.50.150">
    <property type="entry name" value="Vaccinia Virus protein VP39"/>
    <property type="match status" value="1"/>
</dbReference>
<feature type="domain" description="VIT" evidence="3">
    <location>
        <begin position="18"/>
        <end position="151"/>
    </location>
</feature>
<dbReference type="PROSITE" id="PS51468">
    <property type="entry name" value="VIT"/>
    <property type="match status" value="1"/>
</dbReference>
<proteinExistence type="inferred from homology"/>
<comment type="pathway">
    <text evidence="1">Cofactor biosynthesis; ubiquinone biosynthesis.</text>
</comment>
<keyword evidence="5" id="KW-1185">Reference proteome</keyword>
<dbReference type="OMA" id="WAMREIL"/>
<dbReference type="Pfam" id="PF13489">
    <property type="entry name" value="Methyltransf_23"/>
    <property type="match status" value="1"/>
</dbReference>
<feature type="binding site" evidence="1">
    <location>
        <position position="952"/>
    </location>
    <ligand>
        <name>Mg(2+)</name>
        <dbReference type="ChEBI" id="CHEBI:18420"/>
    </ligand>
</feature>
<dbReference type="Pfam" id="PF08487">
    <property type="entry name" value="VIT"/>
    <property type="match status" value="1"/>
</dbReference>
<keyword evidence="1" id="KW-0496">Mitochondrion</keyword>
<keyword evidence="4" id="KW-0830">Ubiquinone</keyword>
<dbReference type="STRING" id="48709.A0A1D2MXX8"/>
<feature type="binding site" evidence="1">
    <location>
        <position position="901"/>
    </location>
    <ligand>
        <name>S-adenosyl-L-methionine</name>
        <dbReference type="ChEBI" id="CHEBI:59789"/>
    </ligand>
</feature>
<dbReference type="SUPFAM" id="SSF53300">
    <property type="entry name" value="vWA-like"/>
    <property type="match status" value="1"/>
</dbReference>
<dbReference type="EC" id="2.1.1.114" evidence="1"/>
<keyword evidence="1" id="KW-0479">Metal-binding</keyword>
<dbReference type="GO" id="GO:0120537">
    <property type="term" value="F:3-demethylubiquinone 3-O-methyltransferase activity"/>
    <property type="evidence" value="ECO:0007669"/>
    <property type="project" value="RHEA"/>
</dbReference>
<dbReference type="SUPFAM" id="SSF53335">
    <property type="entry name" value="S-adenosyl-L-methionine-dependent methyltransferases"/>
    <property type="match status" value="1"/>
</dbReference>
<comment type="caution">
    <text evidence="4">The sequence shown here is derived from an EMBL/GenBank/DDBJ whole genome shotgun (WGS) entry which is preliminary data.</text>
</comment>
<organism evidence="4 5">
    <name type="scientific">Orchesella cincta</name>
    <name type="common">Springtail</name>
    <name type="synonym">Podura cincta</name>
    <dbReference type="NCBI Taxonomy" id="48709"/>
    <lineage>
        <taxon>Eukaryota</taxon>
        <taxon>Metazoa</taxon>
        <taxon>Ecdysozoa</taxon>
        <taxon>Arthropoda</taxon>
        <taxon>Hexapoda</taxon>
        <taxon>Collembola</taxon>
        <taxon>Entomobryomorpha</taxon>
        <taxon>Entomobryoidea</taxon>
        <taxon>Orchesellidae</taxon>
        <taxon>Orchesellinae</taxon>
        <taxon>Orchesella</taxon>
    </lineage>
</organism>
<name>A0A1D2MXX8_ORCCI</name>
<dbReference type="Proteomes" id="UP000094527">
    <property type="component" value="Unassembled WGS sequence"/>
</dbReference>
<evidence type="ECO:0000313" key="4">
    <source>
        <dbReference type="EMBL" id="ODM97842.1"/>
    </source>
</evidence>
<dbReference type="UniPathway" id="UPA00232"/>
<dbReference type="GO" id="GO:0046872">
    <property type="term" value="F:metal ion binding"/>
    <property type="evidence" value="ECO:0007669"/>
    <property type="project" value="UniProtKB-KW"/>
</dbReference>
<evidence type="ECO:0000259" key="3">
    <source>
        <dbReference type="PROSITE" id="PS51468"/>
    </source>
</evidence>
<dbReference type="CDD" id="cd02440">
    <property type="entry name" value="AdoMet_MTases"/>
    <property type="match status" value="1"/>
</dbReference>
<feature type="binding site" evidence="1">
    <location>
        <position position="947"/>
    </location>
    <ligand>
        <name>S-adenosyl-L-methionine</name>
        <dbReference type="ChEBI" id="CHEBI:59789"/>
    </ligand>
</feature>
<dbReference type="HAMAP" id="MF_00472">
    <property type="entry name" value="UbiG"/>
    <property type="match status" value="1"/>
</dbReference>
<dbReference type="InterPro" id="IPR013694">
    <property type="entry name" value="VIT"/>
</dbReference>
<evidence type="ECO:0000259" key="2">
    <source>
        <dbReference type="PROSITE" id="PS50234"/>
    </source>
</evidence>
<feature type="binding site" evidence="1">
    <location>
        <position position="951"/>
    </location>
    <ligand>
        <name>Mg(2+)</name>
        <dbReference type="ChEBI" id="CHEBI:18420"/>
    </ligand>
</feature>
<dbReference type="InterPro" id="IPR036465">
    <property type="entry name" value="vWFA_dom_sf"/>
</dbReference>
<dbReference type="GO" id="GO:0032991">
    <property type="term" value="C:protein-containing complex"/>
    <property type="evidence" value="ECO:0007669"/>
    <property type="project" value="UniProtKB-ARBA"/>
</dbReference>
<dbReference type="InterPro" id="IPR002035">
    <property type="entry name" value="VWF_A"/>
</dbReference>
<sequence length="1059" mass="119756">MSLSTESPDIVETFNPHHWNLEATRIPQGPQIQIKTLKLETRIRVRYARTKIITEVYNPHNKTLQANFKINLPEDAFFTVFKLRRGREPKSYTASIMERETAREIFHYVNIKTNGTISAGIIELWNDNGLTSYNLKFTLGPKVRIEGFLPSSVDLLEFSVDVQELERIKDLRFSGANVNSTMRHKDEDGKRAEVSWSDRNVSPNVLQDHPFKFQYELDQQNTSSAVVIGQRNGNVYFVHIFVPHHIPVMRKHITFLLDVSDSMHGKKLDQLKWAMREILDDIAPHDFFNIITFSNDVSVWSKFEGERKKCPIPFPGTEEYKDSARYYLKTKVTAHGTTNVYQGMARAFDLIQLFSPLTNESCNEEIRTPMRLRTKLGPKLPENVESMIFFLSDGVPTSGQQSTRALLKLFNQLNNQKLSRPVPIYTIAFGADADVQFLKALSSENGGITKVIPENSGADQELASFYQEVSSPLLSRVQTSISVNGSEITQFAKYSSPLLLLNGTEIITVGQIYPSMQKQSSKLSVPTSNFTATTQAYGRSGRISYHSSPAYDCHSLDTTFNYCMEKIDLFLERLQAYNLLKKLINRDRLIREGYLCPKSVDDDYYSQDYYNDGDGCVNIYKDQIIELAKKYKFVTPYTSFILCSEPKVDIGLKLKGPFDSKESSKNNLQKDQPQLAFEETKKIDDASATDIEPPGEEQVEPIPVHAKLISLAQYKDFVGPLISHISESDVPLLRTASTNSTSNLTKDINGTESQLLSKTVRNFTVGYVFENLVSSVYEQVSFKALCKEAREKNASNSNYCRYYSSTSSNDSGGSVRPEEIEKFEKMSSSWWDQSHGQMKELHSMNRLRVPFIRDGLLQKLGSNKTEVPKPLEGLSILDVGCGGGLLCEPLGRLGAAVKGIDPGKGNISIATNHLSEDLRDKVSYDCISIEDFAANFQQNGYDGVVMSEVIEHVEKPEEFIQIASSLLKPGGSLFLTTLNRTVESWMGAVVAWEYVLRRLPIGTHEWKRFLTPEEIARIFKSNGLRTVLVHGMCYNPINNTWKWSSQRAINYAMHAVKET</sequence>
<feature type="binding site" evidence="1">
    <location>
        <position position="880"/>
    </location>
    <ligand>
        <name>S-adenosyl-L-methionine</name>
        <dbReference type="ChEBI" id="CHEBI:59789"/>
    </ligand>
</feature>
<dbReference type="PROSITE" id="PS50234">
    <property type="entry name" value="VWFA"/>
    <property type="match status" value="1"/>
</dbReference>
<keyword evidence="1" id="KW-0831">Ubiquinone biosynthesis</keyword>
<protein>
    <recommendedName>
        <fullName evidence="1">Ubiquinone biosynthesis O-methyltransferase, mitochondrial</fullName>
    </recommendedName>
    <alternativeName>
        <fullName evidence="1">3-demethylubiquinol 3-O-methyltransferase</fullName>
        <ecNumber evidence="1">2.1.1.64</ecNumber>
    </alternativeName>
    <alternativeName>
        <fullName evidence="1">3-demethylubiquinone 3-O-methyltransferase</fullName>
        <ecNumber evidence="1">2.1.1.-</ecNumber>
    </alternativeName>
    <alternativeName>
        <fullName evidence="1">Polyprenyldihydroxybenzoate methyltransferase</fullName>
        <ecNumber evidence="1">2.1.1.114</ecNumber>
    </alternativeName>
</protein>
<dbReference type="SMART" id="SM00327">
    <property type="entry name" value="VWA"/>
    <property type="match status" value="1"/>
</dbReference>
<evidence type="ECO:0000256" key="1">
    <source>
        <dbReference type="HAMAP-Rule" id="MF_03190"/>
    </source>
</evidence>
<keyword evidence="1 4" id="KW-0808">Transferase</keyword>
<dbReference type="Gene3D" id="3.40.50.410">
    <property type="entry name" value="von Willebrand factor, type A domain"/>
    <property type="match status" value="1"/>
</dbReference>
<dbReference type="GO" id="GO:0061542">
    <property type="term" value="F:3-demethylubiquinol 3-O-methyltransferase activity"/>
    <property type="evidence" value="ECO:0007669"/>
    <property type="project" value="UniProtKB-UniRule"/>
</dbReference>
<accession>A0A1D2MXX8</accession>
<feature type="binding site" evidence="1">
    <location>
        <position position="848"/>
    </location>
    <ligand>
        <name>S-adenosyl-L-methionine</name>
        <dbReference type="ChEBI" id="CHEBI:59789"/>
    </ligand>
</feature>
<dbReference type="AlphaFoldDB" id="A0A1D2MXX8"/>
<dbReference type="GO" id="GO:0031314">
    <property type="term" value="C:extrinsic component of mitochondrial inner membrane"/>
    <property type="evidence" value="ECO:0007669"/>
    <property type="project" value="UniProtKB-UniRule"/>
</dbReference>
<gene>
    <name evidence="4" type="ORF">Ocin01_08836</name>
</gene>
<keyword evidence="1" id="KW-0949">S-adenosyl-L-methionine</keyword>
<keyword evidence="1" id="KW-0460">Magnesium</keyword>
<dbReference type="Pfam" id="PF13519">
    <property type="entry name" value="VWA_2"/>
    <property type="match status" value="1"/>
</dbReference>
<feature type="binding site" evidence="1">
    <location>
        <position position="948"/>
    </location>
    <ligand>
        <name>Mg(2+)</name>
        <dbReference type="ChEBI" id="CHEBI:18420"/>
    </ligand>
</feature>
<dbReference type="InterPro" id="IPR050934">
    <property type="entry name" value="ITIH"/>
</dbReference>
<keyword evidence="1" id="KW-0999">Mitochondrion inner membrane</keyword>
<comment type="catalytic activity">
    <reaction evidence="1">
        <text>a 3,4-dihydroxy-5-(all-trans-polyprenyl)benzoate + S-adenosyl-L-methionine = a 4-hydroxy-3-methoxy-5-(all-trans-polyprenyl)benzoate + S-adenosyl-L-homocysteine + H(+)</text>
        <dbReference type="Rhea" id="RHEA:44452"/>
        <dbReference type="Rhea" id="RHEA-COMP:10930"/>
        <dbReference type="Rhea" id="RHEA-COMP:10931"/>
        <dbReference type="ChEBI" id="CHEBI:15378"/>
        <dbReference type="ChEBI" id="CHEBI:57856"/>
        <dbReference type="ChEBI" id="CHEBI:59789"/>
        <dbReference type="ChEBI" id="CHEBI:64694"/>
        <dbReference type="ChEBI" id="CHEBI:84443"/>
        <dbReference type="EC" id="2.1.1.114"/>
    </reaction>
</comment>
<dbReference type="EC" id="2.1.1.-" evidence="1"/>
<dbReference type="EC" id="2.1.1.64" evidence="1"/>
<comment type="function">
    <text evidence="1">O-methyltransferase required for two non-consecutive steps during ubiquinone biosynthesis. Catalyzes the 2 O-methylation of 3,4-dihydroxy-5-(all-trans-polyprenyl)benzoic acid into 4-hydroxy-3-methoxy-5-(all-trans-polyprenyl)benzoic acid. Also catalyzes the last step of ubiquinone biosynthesis by mediating methylation of 3-demethylubiquinone into ubiquinone. Also able to mediate the methylation of 3-demethylubiquinol into ubiquinol.</text>
</comment>
<dbReference type="InterPro" id="IPR010233">
    <property type="entry name" value="UbiG_MeTrfase"/>
</dbReference>
<feature type="domain" description="VWFA" evidence="2">
    <location>
        <begin position="252"/>
        <end position="469"/>
    </location>
</feature>
<dbReference type="PANTHER" id="PTHR10338">
    <property type="entry name" value="INTER-ALPHA-TRYPSIN INHIBITOR HEAVY CHAIN FAMILY MEMBER"/>
    <property type="match status" value="1"/>
</dbReference>
<dbReference type="OrthoDB" id="6815431at2759"/>
<dbReference type="GO" id="GO:0032259">
    <property type="term" value="P:methylation"/>
    <property type="evidence" value="ECO:0007669"/>
    <property type="project" value="UniProtKB-KW"/>
</dbReference>